<evidence type="ECO:0000256" key="1">
    <source>
        <dbReference type="ARBA" id="ARBA00010641"/>
    </source>
</evidence>
<feature type="domain" description="RNA polymerase sigma factor 70 region 4 type 2" evidence="7">
    <location>
        <begin position="122"/>
        <end position="170"/>
    </location>
</feature>
<keyword evidence="9" id="KW-1185">Reference proteome</keyword>
<dbReference type="Gene3D" id="1.10.1740.10">
    <property type="match status" value="1"/>
</dbReference>
<dbReference type="Proteomes" id="UP001337305">
    <property type="component" value="Unassembled WGS sequence"/>
</dbReference>
<dbReference type="SUPFAM" id="SSF88659">
    <property type="entry name" value="Sigma3 and sigma4 domains of RNA polymerase sigma factors"/>
    <property type="match status" value="1"/>
</dbReference>
<name>A0ABU7XND7_9FLAO</name>
<dbReference type="NCBIfam" id="TIGR02985">
    <property type="entry name" value="Sig70_bacteroi1"/>
    <property type="match status" value="1"/>
</dbReference>
<keyword evidence="5" id="KW-0812">Transmembrane</keyword>
<evidence type="ECO:0000259" key="6">
    <source>
        <dbReference type="Pfam" id="PF04542"/>
    </source>
</evidence>
<accession>A0ABU7XND7</accession>
<dbReference type="InterPro" id="IPR039425">
    <property type="entry name" value="RNA_pol_sigma-70-like"/>
</dbReference>
<protein>
    <submittedName>
        <fullName evidence="8">RNA polymerase sigma-70 factor</fullName>
    </submittedName>
</protein>
<evidence type="ECO:0000256" key="3">
    <source>
        <dbReference type="ARBA" id="ARBA00023082"/>
    </source>
</evidence>
<gene>
    <name evidence="8" type="ORF">N1F79_03665</name>
</gene>
<organism evidence="8 9">
    <name type="scientific">Flavivirga spongiicola</name>
    <dbReference type="NCBI Taxonomy" id="421621"/>
    <lineage>
        <taxon>Bacteria</taxon>
        <taxon>Pseudomonadati</taxon>
        <taxon>Bacteroidota</taxon>
        <taxon>Flavobacteriia</taxon>
        <taxon>Flavobacteriales</taxon>
        <taxon>Flavobacteriaceae</taxon>
        <taxon>Flavivirga</taxon>
    </lineage>
</organism>
<dbReference type="RefSeq" id="WP_303309193.1">
    <property type="nucleotide sequence ID" value="NZ_JAODOP010000003.1"/>
</dbReference>
<sequence>MSFNLHSKDIIIAVKNGNHDAYSHLYRTYYDKLCKYIYSLTLDYKQAEDVVQDTLIDIWVKRDKLNINSSLNNYLYRSVYNKFINLSKKNIRKQLLLNELHMEAIVELEGLGEDRKEARLIAIEKIIEQLPPKRKEIFILSKLKNYKYKEIAVMRNVSVSTVESQIRKAMITIRKEMLLLILTGMTIMVFMLIP</sequence>
<feature type="domain" description="RNA polymerase sigma-70 region 2" evidence="6">
    <location>
        <begin position="25"/>
        <end position="90"/>
    </location>
</feature>
<dbReference type="InterPro" id="IPR036388">
    <property type="entry name" value="WH-like_DNA-bd_sf"/>
</dbReference>
<keyword evidence="5" id="KW-0472">Membrane</keyword>
<evidence type="ECO:0000313" key="9">
    <source>
        <dbReference type="Proteomes" id="UP001337305"/>
    </source>
</evidence>
<dbReference type="CDD" id="cd06171">
    <property type="entry name" value="Sigma70_r4"/>
    <property type="match status" value="1"/>
</dbReference>
<dbReference type="SUPFAM" id="SSF88946">
    <property type="entry name" value="Sigma2 domain of RNA polymerase sigma factors"/>
    <property type="match status" value="1"/>
</dbReference>
<evidence type="ECO:0000256" key="5">
    <source>
        <dbReference type="SAM" id="Phobius"/>
    </source>
</evidence>
<dbReference type="InterPro" id="IPR013249">
    <property type="entry name" value="RNA_pol_sigma70_r4_t2"/>
</dbReference>
<dbReference type="PANTHER" id="PTHR43133:SF46">
    <property type="entry name" value="RNA POLYMERASE SIGMA-70 FACTOR ECF SUBFAMILY"/>
    <property type="match status" value="1"/>
</dbReference>
<keyword evidence="2" id="KW-0805">Transcription regulation</keyword>
<comment type="similarity">
    <text evidence="1">Belongs to the sigma-70 factor family. ECF subfamily.</text>
</comment>
<feature type="transmembrane region" description="Helical" evidence="5">
    <location>
        <begin position="177"/>
        <end position="193"/>
    </location>
</feature>
<dbReference type="InterPro" id="IPR013325">
    <property type="entry name" value="RNA_pol_sigma_r2"/>
</dbReference>
<evidence type="ECO:0000256" key="4">
    <source>
        <dbReference type="ARBA" id="ARBA00023163"/>
    </source>
</evidence>
<keyword evidence="4" id="KW-0804">Transcription</keyword>
<dbReference type="NCBIfam" id="TIGR02937">
    <property type="entry name" value="sigma70-ECF"/>
    <property type="match status" value="1"/>
</dbReference>
<dbReference type="EMBL" id="JAODOP010000003">
    <property type="protein sequence ID" value="MEF3832218.1"/>
    <property type="molecule type" value="Genomic_DNA"/>
</dbReference>
<keyword evidence="5" id="KW-1133">Transmembrane helix</keyword>
<dbReference type="InterPro" id="IPR007627">
    <property type="entry name" value="RNA_pol_sigma70_r2"/>
</dbReference>
<reference evidence="8 9" key="1">
    <citation type="submission" date="2022-09" db="EMBL/GenBank/DDBJ databases">
        <title>Genome sequencing of Flavivirga sp. MEBiC05379.</title>
        <authorList>
            <person name="Oh H.-M."/>
            <person name="Kwon K.K."/>
            <person name="Park M.J."/>
            <person name="Yang S.-H."/>
        </authorList>
    </citation>
    <scope>NUCLEOTIDE SEQUENCE [LARGE SCALE GENOMIC DNA]</scope>
    <source>
        <strain evidence="8 9">MEBiC05379</strain>
    </source>
</reference>
<dbReference type="Gene3D" id="1.10.10.10">
    <property type="entry name" value="Winged helix-like DNA-binding domain superfamily/Winged helix DNA-binding domain"/>
    <property type="match status" value="1"/>
</dbReference>
<evidence type="ECO:0000259" key="7">
    <source>
        <dbReference type="Pfam" id="PF08281"/>
    </source>
</evidence>
<evidence type="ECO:0000313" key="8">
    <source>
        <dbReference type="EMBL" id="MEF3832218.1"/>
    </source>
</evidence>
<proteinExistence type="inferred from homology"/>
<keyword evidence="3" id="KW-0731">Sigma factor</keyword>
<dbReference type="InterPro" id="IPR014284">
    <property type="entry name" value="RNA_pol_sigma-70_dom"/>
</dbReference>
<dbReference type="Pfam" id="PF04542">
    <property type="entry name" value="Sigma70_r2"/>
    <property type="match status" value="1"/>
</dbReference>
<comment type="caution">
    <text evidence="8">The sequence shown here is derived from an EMBL/GenBank/DDBJ whole genome shotgun (WGS) entry which is preliminary data.</text>
</comment>
<evidence type="ECO:0000256" key="2">
    <source>
        <dbReference type="ARBA" id="ARBA00023015"/>
    </source>
</evidence>
<dbReference type="Pfam" id="PF08281">
    <property type="entry name" value="Sigma70_r4_2"/>
    <property type="match status" value="1"/>
</dbReference>
<dbReference type="InterPro" id="IPR013324">
    <property type="entry name" value="RNA_pol_sigma_r3/r4-like"/>
</dbReference>
<dbReference type="InterPro" id="IPR014327">
    <property type="entry name" value="RNA_pol_sigma70_bacteroid"/>
</dbReference>
<dbReference type="PANTHER" id="PTHR43133">
    <property type="entry name" value="RNA POLYMERASE ECF-TYPE SIGMA FACTO"/>
    <property type="match status" value="1"/>
</dbReference>